<feature type="region of interest" description="Disordered" evidence="1">
    <location>
        <begin position="1"/>
        <end position="32"/>
    </location>
</feature>
<feature type="compositionally biased region" description="Polar residues" evidence="1">
    <location>
        <begin position="1"/>
        <end position="20"/>
    </location>
</feature>
<proteinExistence type="predicted"/>
<organism evidence="2 3">
    <name type="scientific">Fusarium albosuccineum</name>
    <dbReference type="NCBI Taxonomy" id="1237068"/>
    <lineage>
        <taxon>Eukaryota</taxon>
        <taxon>Fungi</taxon>
        <taxon>Dikarya</taxon>
        <taxon>Ascomycota</taxon>
        <taxon>Pezizomycotina</taxon>
        <taxon>Sordariomycetes</taxon>
        <taxon>Hypocreomycetidae</taxon>
        <taxon>Hypocreales</taxon>
        <taxon>Nectriaceae</taxon>
        <taxon>Fusarium</taxon>
        <taxon>Fusarium decemcellulare species complex</taxon>
    </lineage>
</organism>
<name>A0A8H4PKR4_9HYPO</name>
<protein>
    <submittedName>
        <fullName evidence="2">Uncharacterized protein</fullName>
    </submittedName>
</protein>
<evidence type="ECO:0000256" key="1">
    <source>
        <dbReference type="SAM" id="MobiDB-lite"/>
    </source>
</evidence>
<gene>
    <name evidence="2" type="ORF">FALBO_4560</name>
</gene>
<accession>A0A8H4PKR4</accession>
<dbReference type="OrthoDB" id="5088255at2759"/>
<sequence length="251" mass="28841">MDTQPSQPTPSATDSRSRQPQQEEDSLDVSLPQRQVYTSKYRASWPALRPLPTLRPLPLEVLEKYDLVDDGDETGVSLCWHQLPPFDHEDVATLYIVTPWKEDAKQVWPRAVQDLVDLVENTLHRHLHRQDTAFSVDMLAPEHVKPKYLDHADAPGLSSAWQNLLESIHEILNSFEATRWRWNGLGLFRLGYLEATERNPMTVYISVNDDSDETQWDEVIDRIEHALEEAGWGSLEVHIEHNSPWSGGTFD</sequence>
<dbReference type="AlphaFoldDB" id="A0A8H4PKR4"/>
<comment type="caution">
    <text evidence="2">The sequence shown here is derived from an EMBL/GenBank/DDBJ whole genome shotgun (WGS) entry which is preliminary data.</text>
</comment>
<dbReference type="Proteomes" id="UP000554235">
    <property type="component" value="Unassembled WGS sequence"/>
</dbReference>
<reference evidence="2 3" key="1">
    <citation type="submission" date="2020-01" db="EMBL/GenBank/DDBJ databases">
        <title>Identification and distribution of gene clusters putatively required for synthesis of sphingolipid metabolism inhibitors in phylogenetically diverse species of the filamentous fungus Fusarium.</title>
        <authorList>
            <person name="Kim H.-S."/>
            <person name="Busman M."/>
            <person name="Brown D.W."/>
            <person name="Divon H."/>
            <person name="Uhlig S."/>
            <person name="Proctor R.H."/>
        </authorList>
    </citation>
    <scope>NUCLEOTIDE SEQUENCE [LARGE SCALE GENOMIC DNA]</scope>
    <source>
        <strain evidence="2 3">NRRL 20459</strain>
    </source>
</reference>
<keyword evidence="3" id="KW-1185">Reference proteome</keyword>
<evidence type="ECO:0000313" key="2">
    <source>
        <dbReference type="EMBL" id="KAF4468572.1"/>
    </source>
</evidence>
<dbReference type="EMBL" id="JAADYS010000597">
    <property type="protein sequence ID" value="KAF4468572.1"/>
    <property type="molecule type" value="Genomic_DNA"/>
</dbReference>
<evidence type="ECO:0000313" key="3">
    <source>
        <dbReference type="Proteomes" id="UP000554235"/>
    </source>
</evidence>